<gene>
    <name evidence="1" type="ORF">PHSY_006552</name>
</gene>
<dbReference type="Proteomes" id="UP000014071">
    <property type="component" value="Unassembled WGS sequence"/>
</dbReference>
<dbReference type="GeneID" id="24111821"/>
<keyword evidence="2" id="KW-1185">Reference proteome</keyword>
<sequence length="162" mass="18251">MEGITVQQSQSQPLANDPSEYSALHQVGASTASVKPRINYFLQHLPQQTTMYCGVSFRTAYRAQSAIGIAWWTEDHPAPQGRIRSLRLYERLLPSTVPVGLRRRQHVFTAPNKRSAQRLDNSNHRKDITHYLTNAVIHLLDHTDSTDATIAAALISHRKISI</sequence>
<name>R9PLI4_PSEHS</name>
<organism evidence="1 2">
    <name type="scientific">Pseudozyma hubeiensis (strain SY62)</name>
    <name type="common">Yeast</name>
    <dbReference type="NCBI Taxonomy" id="1305764"/>
    <lineage>
        <taxon>Eukaryota</taxon>
        <taxon>Fungi</taxon>
        <taxon>Dikarya</taxon>
        <taxon>Basidiomycota</taxon>
        <taxon>Ustilaginomycotina</taxon>
        <taxon>Ustilaginomycetes</taxon>
        <taxon>Ustilaginales</taxon>
        <taxon>Ustilaginaceae</taxon>
        <taxon>Pseudozyma</taxon>
    </lineage>
</organism>
<dbReference type="HOGENOM" id="CLU_1636149_0_0_1"/>
<reference evidence="2" key="1">
    <citation type="journal article" date="2013" name="Genome Announc.">
        <title>Draft genome sequence of the basidiomycetous yeast-like fungus Pseudozyma hubeiensis SY62, which produces an abundant amount of the biosurfactant mannosylerythritol lipids.</title>
        <authorList>
            <person name="Konishi M."/>
            <person name="Hatada Y."/>
            <person name="Horiuchi J."/>
        </authorList>
    </citation>
    <scope>NUCLEOTIDE SEQUENCE [LARGE SCALE GENOMIC DNA]</scope>
    <source>
        <strain evidence="2">SY62</strain>
    </source>
</reference>
<proteinExistence type="predicted"/>
<protein>
    <submittedName>
        <fullName evidence="1">Uncharacterized protein</fullName>
    </submittedName>
</protein>
<evidence type="ECO:0000313" key="2">
    <source>
        <dbReference type="Proteomes" id="UP000014071"/>
    </source>
</evidence>
<dbReference type="EMBL" id="DF238822">
    <property type="protein sequence ID" value="GAC98955.1"/>
    <property type="molecule type" value="Genomic_DNA"/>
</dbReference>
<dbReference type="RefSeq" id="XP_012192542.1">
    <property type="nucleotide sequence ID" value="XM_012337152.1"/>
</dbReference>
<dbReference type="AlphaFoldDB" id="R9PLI4"/>
<evidence type="ECO:0000313" key="1">
    <source>
        <dbReference type="EMBL" id="GAC98955.1"/>
    </source>
</evidence>
<accession>R9PLI4</accession>